<keyword evidence="8" id="KW-0347">Helicase</keyword>
<keyword evidence="4 6" id="KW-0233">DNA recombination</keyword>
<dbReference type="SMART" id="SM00278">
    <property type="entry name" value="HhH1"/>
    <property type="match status" value="2"/>
</dbReference>
<protein>
    <recommendedName>
        <fullName evidence="6">Holliday junction branch migration complex subunit RuvA</fullName>
    </recommendedName>
</protein>
<feature type="region of interest" description="Domain III" evidence="6">
    <location>
        <begin position="148"/>
        <end position="199"/>
    </location>
</feature>
<keyword evidence="5 6" id="KW-0234">DNA repair</keyword>
<dbReference type="GO" id="GO:0009378">
    <property type="term" value="F:four-way junction helicase activity"/>
    <property type="evidence" value="ECO:0007669"/>
    <property type="project" value="InterPro"/>
</dbReference>
<evidence type="ECO:0000256" key="5">
    <source>
        <dbReference type="ARBA" id="ARBA00023204"/>
    </source>
</evidence>
<reference evidence="8 9" key="1">
    <citation type="journal article" date="2015" name="Genome Announc.">
        <title>Expanding the biotechnology potential of lactobacilli through comparative genomics of 213 strains and associated genera.</title>
        <authorList>
            <person name="Sun Z."/>
            <person name="Harris H.M."/>
            <person name="McCann A."/>
            <person name="Guo C."/>
            <person name="Argimon S."/>
            <person name="Zhang W."/>
            <person name="Yang X."/>
            <person name="Jeffery I.B."/>
            <person name="Cooney J.C."/>
            <person name="Kagawa T.F."/>
            <person name="Liu W."/>
            <person name="Song Y."/>
            <person name="Salvetti E."/>
            <person name="Wrobel A."/>
            <person name="Rasinkangas P."/>
            <person name="Parkhill J."/>
            <person name="Rea M.C."/>
            <person name="O'Sullivan O."/>
            <person name="Ritari J."/>
            <person name="Douillard F.P."/>
            <person name="Paul Ross R."/>
            <person name="Yang R."/>
            <person name="Briner A.E."/>
            <person name="Felis G.E."/>
            <person name="de Vos W.M."/>
            <person name="Barrangou R."/>
            <person name="Klaenhammer T.R."/>
            <person name="Caufield P.W."/>
            <person name="Cui Y."/>
            <person name="Zhang H."/>
            <person name="O'Toole P.W."/>
        </authorList>
    </citation>
    <scope>NUCLEOTIDE SEQUENCE [LARGE SCALE GENOMIC DNA]</scope>
    <source>
        <strain evidence="8 9">JCM 15530</strain>
    </source>
</reference>
<dbReference type="Gene3D" id="2.40.50.140">
    <property type="entry name" value="Nucleic acid-binding proteins"/>
    <property type="match status" value="1"/>
</dbReference>
<evidence type="ECO:0000256" key="3">
    <source>
        <dbReference type="ARBA" id="ARBA00023125"/>
    </source>
</evidence>
<dbReference type="RefSeq" id="WP_056943020.1">
    <property type="nucleotide sequence ID" value="NZ_AZCX01000011.1"/>
</dbReference>
<name>A0A0R1HTS8_9LACO</name>
<dbReference type="AlphaFoldDB" id="A0A0R1HTS8"/>
<evidence type="ECO:0000256" key="1">
    <source>
        <dbReference type="ARBA" id="ARBA00022490"/>
    </source>
</evidence>
<feature type="domain" description="Helix-hairpin-helix DNA-binding motif class 1" evidence="7">
    <location>
        <begin position="106"/>
        <end position="125"/>
    </location>
</feature>
<keyword evidence="2 6" id="KW-0227">DNA damage</keyword>
<dbReference type="HAMAP" id="MF_00031">
    <property type="entry name" value="DNA_HJ_migration_RuvA"/>
    <property type="match status" value="1"/>
</dbReference>
<dbReference type="GO" id="GO:0000400">
    <property type="term" value="F:four-way junction DNA binding"/>
    <property type="evidence" value="ECO:0007669"/>
    <property type="project" value="UniProtKB-UniRule"/>
</dbReference>
<keyword evidence="8" id="KW-0378">Hydrolase</keyword>
<dbReference type="EMBL" id="AZCX01000011">
    <property type="protein sequence ID" value="KRK47172.1"/>
    <property type="molecule type" value="Genomic_DNA"/>
</dbReference>
<dbReference type="STRING" id="1302272.FC96_GL000632"/>
<dbReference type="NCBIfam" id="TIGR00084">
    <property type="entry name" value="ruvA"/>
    <property type="match status" value="1"/>
</dbReference>
<comment type="caution">
    <text evidence="6">Lacks conserved residue(s) required for the propagation of feature annotation.</text>
</comment>
<dbReference type="Pfam" id="PF01330">
    <property type="entry name" value="RuvA_N"/>
    <property type="match status" value="1"/>
</dbReference>
<dbReference type="InterPro" id="IPR010994">
    <property type="entry name" value="RuvA_2-like"/>
</dbReference>
<keyword evidence="8" id="KW-0547">Nucleotide-binding</keyword>
<evidence type="ECO:0000313" key="8">
    <source>
        <dbReference type="EMBL" id="KRK47172.1"/>
    </source>
</evidence>
<keyword evidence="1 6" id="KW-0963">Cytoplasm</keyword>
<evidence type="ECO:0000256" key="4">
    <source>
        <dbReference type="ARBA" id="ARBA00023172"/>
    </source>
</evidence>
<dbReference type="InterPro" id="IPR003583">
    <property type="entry name" value="Hlx-hairpin-Hlx_DNA-bd_motif"/>
</dbReference>
<dbReference type="InterPro" id="IPR013849">
    <property type="entry name" value="DNA_helicase_Holl-junc_RuvA_I"/>
</dbReference>
<dbReference type="GO" id="GO:0009379">
    <property type="term" value="C:Holliday junction helicase complex"/>
    <property type="evidence" value="ECO:0007669"/>
    <property type="project" value="InterPro"/>
</dbReference>
<evidence type="ECO:0000256" key="6">
    <source>
        <dbReference type="HAMAP-Rule" id="MF_00031"/>
    </source>
</evidence>
<evidence type="ECO:0000313" key="9">
    <source>
        <dbReference type="Proteomes" id="UP000050911"/>
    </source>
</evidence>
<dbReference type="SUPFAM" id="SSF47781">
    <property type="entry name" value="RuvA domain 2-like"/>
    <property type="match status" value="1"/>
</dbReference>
<evidence type="ECO:0000259" key="7">
    <source>
        <dbReference type="SMART" id="SM00278"/>
    </source>
</evidence>
<evidence type="ECO:0000256" key="2">
    <source>
        <dbReference type="ARBA" id="ARBA00022763"/>
    </source>
</evidence>
<sequence length="199" mass="21363">MYEYLEGTITAIKPAYIVVDVAGVGYLVRVGNPFHFLEGQEHVKVYVHQTVSDTAQTLYGFAAFEEKQLFEKLLAVSGIGAKSALAILANGDQKAIVTAINTGDVGFLTKFPGVGKKTAQQIVLDLRDKITELTTGMAVQPALSIPATQNPALDDALAALEALGYRAGDVKKTAKYLATLSVRTTDEYLSDALKRLTKP</sequence>
<proteinExistence type="inferred from homology"/>
<comment type="subunit">
    <text evidence="6">Homotetramer. Forms an RuvA(8)-RuvB(12)-Holliday junction (HJ) complex. HJ DNA is sandwiched between 2 RuvA tetramers; dsDNA enters through RuvA and exits via RuvB. An RuvB hexamer assembles on each DNA strand where it exits the tetramer. Each RuvB hexamer is contacted by two RuvA subunits (via domain III) on 2 adjacent RuvB subunits; this complex drives branch migration. In the full resolvosome a probable DNA-RuvA(4)-RuvB(12)-RuvC(2) complex forms which resolves the HJ.</text>
</comment>
<gene>
    <name evidence="6" type="primary">ruvA</name>
    <name evidence="8" type="ORF">FC96_GL000632</name>
</gene>
<dbReference type="GO" id="GO:0048476">
    <property type="term" value="C:Holliday junction resolvase complex"/>
    <property type="evidence" value="ECO:0007669"/>
    <property type="project" value="UniProtKB-UniRule"/>
</dbReference>
<dbReference type="GO" id="GO:0005737">
    <property type="term" value="C:cytoplasm"/>
    <property type="evidence" value="ECO:0007669"/>
    <property type="project" value="UniProtKB-SubCell"/>
</dbReference>
<dbReference type="InterPro" id="IPR011114">
    <property type="entry name" value="RuvA_C"/>
</dbReference>
<dbReference type="OrthoDB" id="5293449at2"/>
<comment type="domain">
    <text evidence="6">Has three domains with a flexible linker between the domains II and III and assumes an 'L' shape. Domain III is highly mobile and contacts RuvB.</text>
</comment>
<dbReference type="CDD" id="cd14332">
    <property type="entry name" value="UBA_RuvA_C"/>
    <property type="match status" value="1"/>
</dbReference>
<dbReference type="PATRIC" id="fig|1302272.5.peg.631"/>
<dbReference type="InterPro" id="IPR000085">
    <property type="entry name" value="RuvA"/>
</dbReference>
<dbReference type="GO" id="GO:0006310">
    <property type="term" value="P:DNA recombination"/>
    <property type="evidence" value="ECO:0007669"/>
    <property type="project" value="UniProtKB-UniRule"/>
</dbReference>
<dbReference type="Pfam" id="PF14520">
    <property type="entry name" value="HHH_5"/>
    <property type="match status" value="1"/>
</dbReference>
<keyword evidence="9" id="KW-1185">Reference proteome</keyword>
<dbReference type="Gene3D" id="1.10.150.20">
    <property type="entry name" value="5' to 3' exonuclease, C-terminal subdomain"/>
    <property type="match status" value="1"/>
</dbReference>
<dbReference type="Proteomes" id="UP000050911">
    <property type="component" value="Unassembled WGS sequence"/>
</dbReference>
<comment type="caution">
    <text evidence="8">The sequence shown here is derived from an EMBL/GenBank/DDBJ whole genome shotgun (WGS) entry which is preliminary data.</text>
</comment>
<comment type="subcellular location">
    <subcellularLocation>
        <location evidence="6">Cytoplasm</location>
    </subcellularLocation>
</comment>
<accession>A0A0R1HTS8</accession>
<dbReference type="InterPro" id="IPR012340">
    <property type="entry name" value="NA-bd_OB-fold"/>
</dbReference>
<dbReference type="SUPFAM" id="SSF46929">
    <property type="entry name" value="DNA helicase RuvA subunit, C-terminal domain"/>
    <property type="match status" value="1"/>
</dbReference>
<organism evidence="8 9">
    <name type="scientific">Secundilactobacillus kimchicus JCM 15530</name>
    <dbReference type="NCBI Taxonomy" id="1302272"/>
    <lineage>
        <taxon>Bacteria</taxon>
        <taxon>Bacillati</taxon>
        <taxon>Bacillota</taxon>
        <taxon>Bacilli</taxon>
        <taxon>Lactobacillales</taxon>
        <taxon>Lactobacillaceae</taxon>
        <taxon>Secundilactobacillus</taxon>
    </lineage>
</organism>
<dbReference type="Pfam" id="PF07499">
    <property type="entry name" value="RuvA_C"/>
    <property type="match status" value="1"/>
</dbReference>
<comment type="function">
    <text evidence="6">The RuvA-RuvB-RuvC complex processes Holliday junction (HJ) DNA during genetic recombination and DNA repair, while the RuvA-RuvB complex plays an important role in the rescue of blocked DNA replication forks via replication fork reversal (RFR). RuvA specifically binds to HJ cruciform DNA, conferring on it an open structure. The RuvB hexamer acts as an ATP-dependent pump, pulling dsDNA into and through the RuvAB complex. HJ branch migration allows RuvC to scan DNA until it finds its consensus sequence, where it cleaves and resolves the cruciform DNA.</text>
</comment>
<keyword evidence="3 6" id="KW-0238">DNA-binding</keyword>
<comment type="similarity">
    <text evidence="6">Belongs to the RuvA family.</text>
</comment>
<feature type="domain" description="Helix-hairpin-helix DNA-binding motif class 1" evidence="7">
    <location>
        <begin position="71"/>
        <end position="90"/>
    </location>
</feature>
<dbReference type="InterPro" id="IPR036267">
    <property type="entry name" value="RuvA_C_sf"/>
</dbReference>
<dbReference type="GO" id="GO:0005524">
    <property type="term" value="F:ATP binding"/>
    <property type="evidence" value="ECO:0007669"/>
    <property type="project" value="InterPro"/>
</dbReference>
<keyword evidence="8" id="KW-0067">ATP-binding</keyword>
<dbReference type="GO" id="GO:0006281">
    <property type="term" value="P:DNA repair"/>
    <property type="evidence" value="ECO:0007669"/>
    <property type="project" value="UniProtKB-UniRule"/>
</dbReference>
<dbReference type="SUPFAM" id="SSF50249">
    <property type="entry name" value="Nucleic acid-binding proteins"/>
    <property type="match status" value="1"/>
</dbReference>